<keyword evidence="2" id="KW-1185">Reference proteome</keyword>
<organism evidence="1 2">
    <name type="scientific">Araneus ventricosus</name>
    <name type="common">Orbweaver spider</name>
    <name type="synonym">Epeira ventricosa</name>
    <dbReference type="NCBI Taxonomy" id="182803"/>
    <lineage>
        <taxon>Eukaryota</taxon>
        <taxon>Metazoa</taxon>
        <taxon>Ecdysozoa</taxon>
        <taxon>Arthropoda</taxon>
        <taxon>Chelicerata</taxon>
        <taxon>Arachnida</taxon>
        <taxon>Araneae</taxon>
        <taxon>Araneomorphae</taxon>
        <taxon>Entelegynae</taxon>
        <taxon>Araneoidea</taxon>
        <taxon>Araneidae</taxon>
        <taxon>Araneus</taxon>
    </lineage>
</organism>
<dbReference type="OrthoDB" id="6765836at2759"/>
<protein>
    <recommendedName>
        <fullName evidence="3">Peptidase aspartic putative domain-containing protein</fullName>
    </recommendedName>
</protein>
<evidence type="ECO:0008006" key="3">
    <source>
        <dbReference type="Google" id="ProtNLM"/>
    </source>
</evidence>
<reference evidence="1 2" key="1">
    <citation type="journal article" date="2019" name="Sci. Rep.">
        <title>Orb-weaving spider Araneus ventricosus genome elucidates the spidroin gene catalogue.</title>
        <authorList>
            <person name="Kono N."/>
            <person name="Nakamura H."/>
            <person name="Ohtoshi R."/>
            <person name="Moran D.A.P."/>
            <person name="Shinohara A."/>
            <person name="Yoshida Y."/>
            <person name="Fujiwara M."/>
            <person name="Mori M."/>
            <person name="Tomita M."/>
            <person name="Arakawa K."/>
        </authorList>
    </citation>
    <scope>NUCLEOTIDE SEQUENCE [LARGE SCALE GENOMIC DNA]</scope>
</reference>
<dbReference type="EMBL" id="BGPR01000264">
    <property type="protein sequence ID" value="GBM09052.1"/>
    <property type="molecule type" value="Genomic_DNA"/>
</dbReference>
<gene>
    <name evidence="1" type="ORF">AVEN_87668_1</name>
</gene>
<accession>A0A4Y2CX54</accession>
<name>A0A4Y2CX54_ARAVE</name>
<sequence>MTGFGLKNETSYKNGRKLNKGKMCTAASLLSTSATVEKLCVFCNVDKDIICIDVPSVSYGPWIDELKSINIQMFDIEDNLGPIDVLIGVDVADRLFTGKRRVLSSGLVALESYLGWTIMGKTNLSSEKQDTAWSWYKMVISSVCKRSSYFRSL</sequence>
<proteinExistence type="predicted"/>
<evidence type="ECO:0000313" key="2">
    <source>
        <dbReference type="Proteomes" id="UP000499080"/>
    </source>
</evidence>
<comment type="caution">
    <text evidence="1">The sequence shown here is derived from an EMBL/GenBank/DDBJ whole genome shotgun (WGS) entry which is preliminary data.</text>
</comment>
<evidence type="ECO:0000313" key="1">
    <source>
        <dbReference type="EMBL" id="GBM09052.1"/>
    </source>
</evidence>
<dbReference type="Proteomes" id="UP000499080">
    <property type="component" value="Unassembled WGS sequence"/>
</dbReference>
<dbReference type="AlphaFoldDB" id="A0A4Y2CX54"/>